<proteinExistence type="predicted"/>
<protein>
    <submittedName>
        <fullName evidence="2">Uncharacterized protein</fullName>
    </submittedName>
</protein>
<sequence length="53" mass="6484">MISGSVIKKRLLFSNLKNRLEKMGCFIYYSYLNENKKKVYSRHSHDLYIDYKF</sequence>
<gene>
    <name evidence="1" type="ORF">ERS019486_00683</name>
    <name evidence="2" type="ORF">SAMEA3381574_01568</name>
</gene>
<evidence type="ECO:0000313" key="4">
    <source>
        <dbReference type="Proteomes" id="UP000304540"/>
    </source>
</evidence>
<accession>A0A0B4ZG87</accession>
<organism evidence="2 4">
    <name type="scientific">Streptococcus pneumoniae</name>
    <dbReference type="NCBI Taxonomy" id="1313"/>
    <lineage>
        <taxon>Bacteria</taxon>
        <taxon>Bacillati</taxon>
        <taxon>Bacillota</taxon>
        <taxon>Bacilli</taxon>
        <taxon>Lactobacillales</taxon>
        <taxon>Streptococcaceae</taxon>
        <taxon>Streptococcus</taxon>
    </lineage>
</organism>
<reference evidence="1 3" key="1">
    <citation type="submission" date="2015-03" db="EMBL/GenBank/DDBJ databases">
        <authorList>
            <consortium name="Pathogen Informatics"/>
            <person name="Murphy D."/>
        </authorList>
    </citation>
    <scope>NUCLEOTIDE SEQUENCE [LARGE SCALE GENOMIC DNA]</scope>
    <source>
        <strain evidence="1">SMRU328</strain>
        <strain evidence="3">type strain: N</strain>
    </source>
</reference>
<reference evidence="2 4" key="2">
    <citation type="submission" date="2019-04" db="EMBL/GenBank/DDBJ databases">
        <authorList>
            <consortium name="Pathogen Informatics"/>
        </authorList>
    </citation>
    <scope>NUCLEOTIDE SEQUENCE [LARGE SCALE GENOMIC DNA]</scope>
    <source>
        <strain evidence="2 4">GPSC232</strain>
    </source>
</reference>
<evidence type="ECO:0000313" key="2">
    <source>
        <dbReference type="EMBL" id="VRI37196.1"/>
    </source>
</evidence>
<dbReference type="Proteomes" id="UP000304540">
    <property type="component" value="Unassembled WGS sequence"/>
</dbReference>
<name>A0A0B4ZG87_STREE</name>
<dbReference type="AlphaFoldDB" id="A0A0B4ZG87"/>
<evidence type="ECO:0000313" key="1">
    <source>
        <dbReference type="EMBL" id="CIS36941.1"/>
    </source>
</evidence>
<dbReference type="EMBL" id="CABABW010000015">
    <property type="protein sequence ID" value="VRI37196.1"/>
    <property type="molecule type" value="Genomic_DNA"/>
</dbReference>
<dbReference type="Proteomes" id="UP000042745">
    <property type="component" value="Unassembled WGS sequence"/>
</dbReference>
<evidence type="ECO:0000313" key="3">
    <source>
        <dbReference type="Proteomes" id="UP000042745"/>
    </source>
</evidence>
<dbReference type="EMBL" id="CKGU01000006">
    <property type="protein sequence ID" value="CIS36941.1"/>
    <property type="molecule type" value="Genomic_DNA"/>
</dbReference>